<feature type="region of interest" description="Disordered" evidence="1">
    <location>
        <begin position="332"/>
        <end position="364"/>
    </location>
</feature>
<feature type="compositionally biased region" description="Low complexity" evidence="1">
    <location>
        <begin position="332"/>
        <end position="351"/>
    </location>
</feature>
<dbReference type="EMBL" id="BAABUJ010000022">
    <property type="protein sequence ID" value="GAA5802221.1"/>
    <property type="molecule type" value="Genomic_DNA"/>
</dbReference>
<sequence>MAMVTKTFEKVNLAPTTEIRVDTIPEEEEEDEEEEDKEEEEDEEEEEEEEEEEDDIYYLQDTQDDPFYLANRTFYTTCHKISRQNSPNYRKRPPYSFLQNWLIHSVFSKSQQILLRFPVIHPKVMMTEGDFIYTPHQMANENQQADLYYEEDEDYDYYDDAFVIGDEGVMVMSASAPDASQFMAADDDDEEQQNIASSIVMDENMWMGHSRYNTNGLTLHVVNPDNDDDVDDEEDDPMYHSVTSSNNPYKSIVSYQGQLQMVKEEDEEEDEEEEEEEESSEEEEQEQVLEDIPTKLSMSPEVLHWYRSADIRPPTITVEDKSIEDAQCKNNCGCSSTSSNSSTTSTCSNNSKSDEVEKTATRRSSDSYQSLADIIEEEQLRDYGTLPTYHNRSIVTSTNKKVSALMQVSVCFVDAAWVAMDIAQTYAENSSENKSVTGFINCLFKIWKALFLGAETMLGWGNHRLKPQAMV</sequence>
<reference evidence="2 3" key="1">
    <citation type="submission" date="2024-04" db="EMBL/GenBank/DDBJ databases">
        <title>genome sequences of Mucor flavus KT1a and Helicostylum pulchrum KT1b strains isolation_sourced from the surface of a dry-aged beef.</title>
        <authorList>
            <person name="Toyotome T."/>
            <person name="Hosono M."/>
            <person name="Torimaru M."/>
            <person name="Fukuda K."/>
            <person name="Mikami N."/>
        </authorList>
    </citation>
    <scope>NUCLEOTIDE SEQUENCE [LARGE SCALE GENOMIC DNA]</scope>
    <source>
        <strain evidence="2 3">KT1b</strain>
    </source>
</reference>
<proteinExistence type="predicted"/>
<feature type="compositionally biased region" description="Polar residues" evidence="1">
    <location>
        <begin position="241"/>
        <end position="259"/>
    </location>
</feature>
<dbReference type="Proteomes" id="UP001476247">
    <property type="component" value="Unassembled WGS sequence"/>
</dbReference>
<feature type="compositionally biased region" description="Acidic residues" evidence="1">
    <location>
        <begin position="225"/>
        <end position="236"/>
    </location>
</feature>
<comment type="caution">
    <text evidence="2">The sequence shown here is derived from an EMBL/GenBank/DDBJ whole genome shotgun (WGS) entry which is preliminary data.</text>
</comment>
<feature type="compositionally biased region" description="Basic and acidic residues" evidence="1">
    <location>
        <begin position="352"/>
        <end position="364"/>
    </location>
</feature>
<evidence type="ECO:0000313" key="2">
    <source>
        <dbReference type="EMBL" id="GAA5802221.1"/>
    </source>
</evidence>
<feature type="compositionally biased region" description="Acidic residues" evidence="1">
    <location>
        <begin position="24"/>
        <end position="56"/>
    </location>
</feature>
<organism evidence="2 3">
    <name type="scientific">Helicostylum pulchrum</name>
    <dbReference type="NCBI Taxonomy" id="562976"/>
    <lineage>
        <taxon>Eukaryota</taxon>
        <taxon>Fungi</taxon>
        <taxon>Fungi incertae sedis</taxon>
        <taxon>Mucoromycota</taxon>
        <taxon>Mucoromycotina</taxon>
        <taxon>Mucoromycetes</taxon>
        <taxon>Mucorales</taxon>
        <taxon>Mucorineae</taxon>
        <taxon>Mucoraceae</taxon>
        <taxon>Helicostylum</taxon>
    </lineage>
</organism>
<evidence type="ECO:0000256" key="1">
    <source>
        <dbReference type="SAM" id="MobiDB-lite"/>
    </source>
</evidence>
<protein>
    <submittedName>
        <fullName evidence="2">Uncharacterized protein</fullName>
    </submittedName>
</protein>
<feature type="compositionally biased region" description="Acidic residues" evidence="1">
    <location>
        <begin position="264"/>
        <end position="289"/>
    </location>
</feature>
<keyword evidence="3" id="KW-1185">Reference proteome</keyword>
<feature type="region of interest" description="Disordered" evidence="1">
    <location>
        <begin position="220"/>
        <end position="296"/>
    </location>
</feature>
<name>A0ABP9Y5G1_9FUNG</name>
<evidence type="ECO:0000313" key="3">
    <source>
        <dbReference type="Proteomes" id="UP001476247"/>
    </source>
</evidence>
<accession>A0ABP9Y5G1</accession>
<gene>
    <name evidence="2" type="ORF">HPULCUR_007684</name>
</gene>
<feature type="region of interest" description="Disordered" evidence="1">
    <location>
        <begin position="15"/>
        <end position="58"/>
    </location>
</feature>